<dbReference type="InterPro" id="IPR046282">
    <property type="entry name" value="DUF6319"/>
</dbReference>
<keyword evidence="4" id="KW-1185">Reference proteome</keyword>
<evidence type="ECO:0000256" key="2">
    <source>
        <dbReference type="SAM" id="MobiDB-lite"/>
    </source>
</evidence>
<evidence type="ECO:0000313" key="4">
    <source>
        <dbReference type="Proteomes" id="UP000199501"/>
    </source>
</evidence>
<dbReference type="Pfam" id="PF19844">
    <property type="entry name" value="DUF6319"/>
    <property type="match status" value="1"/>
</dbReference>
<feature type="region of interest" description="Disordered" evidence="2">
    <location>
        <begin position="82"/>
        <end position="139"/>
    </location>
</feature>
<dbReference type="Proteomes" id="UP000199501">
    <property type="component" value="Unassembled WGS sequence"/>
</dbReference>
<sequence>MAAVSANGTSAKNGLSAEDIERLRASLAEGKPTPVWFTPDAVGVTSGQSAKVVAFDEPAEGDYIQVRATGSRDVLSFSPAELTVVKPPPKPKAAPRSVPAQAAPPEPPEEPNVVVGIEPGKPERPAPRAQPRGRKQPVEITVTLHSTPEGEWTVDVLAGKKRTVRWTPVPAGDVAKAARSLPPAVGEAIGSALDAARERQERRVEQLKAELEAAQRALRELG</sequence>
<feature type="coiled-coil region" evidence="1">
    <location>
        <begin position="190"/>
        <end position="217"/>
    </location>
</feature>
<dbReference type="EMBL" id="FMZZ01000002">
    <property type="protein sequence ID" value="SDC43711.1"/>
    <property type="molecule type" value="Genomic_DNA"/>
</dbReference>
<protein>
    <submittedName>
        <fullName evidence="3">Uncharacterized protein</fullName>
    </submittedName>
</protein>
<reference evidence="4" key="1">
    <citation type="submission" date="2016-10" db="EMBL/GenBank/DDBJ databases">
        <authorList>
            <person name="Varghese N."/>
            <person name="Submissions S."/>
        </authorList>
    </citation>
    <scope>NUCLEOTIDE SEQUENCE [LARGE SCALE GENOMIC DNA]</scope>
    <source>
        <strain evidence="4">IBRC-M 10403</strain>
    </source>
</reference>
<dbReference type="AlphaFoldDB" id="A0A1G6LKH9"/>
<keyword evidence="1" id="KW-0175">Coiled coil</keyword>
<name>A0A1G6LKH9_9PSEU</name>
<dbReference type="STRING" id="1271860.SAMN05216174_102120"/>
<organism evidence="3 4">
    <name type="scientific">Actinokineospora iranica</name>
    <dbReference type="NCBI Taxonomy" id="1271860"/>
    <lineage>
        <taxon>Bacteria</taxon>
        <taxon>Bacillati</taxon>
        <taxon>Actinomycetota</taxon>
        <taxon>Actinomycetes</taxon>
        <taxon>Pseudonocardiales</taxon>
        <taxon>Pseudonocardiaceae</taxon>
        <taxon>Actinokineospora</taxon>
    </lineage>
</organism>
<gene>
    <name evidence="3" type="ORF">SAMN05216174_102120</name>
</gene>
<evidence type="ECO:0000256" key="1">
    <source>
        <dbReference type="SAM" id="Coils"/>
    </source>
</evidence>
<proteinExistence type="predicted"/>
<evidence type="ECO:0000313" key="3">
    <source>
        <dbReference type="EMBL" id="SDC43711.1"/>
    </source>
</evidence>
<feature type="compositionally biased region" description="Low complexity" evidence="2">
    <location>
        <begin position="94"/>
        <end position="103"/>
    </location>
</feature>
<accession>A0A1G6LKH9</accession>